<dbReference type="SMART" id="SM00567">
    <property type="entry name" value="EZ_HEAT"/>
    <property type="match status" value="3"/>
</dbReference>
<accession>A0A839QJ16</accession>
<comment type="caution">
    <text evidence="2">The sequence shown here is derived from an EMBL/GenBank/DDBJ whole genome shotgun (WGS) entry which is preliminary data.</text>
</comment>
<dbReference type="AlphaFoldDB" id="A0A839QJ16"/>
<keyword evidence="3" id="KW-1185">Reference proteome</keyword>
<dbReference type="RefSeq" id="WP_183509906.1">
    <property type="nucleotide sequence ID" value="NZ_BAABGK010000017.1"/>
</dbReference>
<organism evidence="2 3">
    <name type="scientific">Paeniglutamicibacter cryotolerans</name>
    <dbReference type="NCBI Taxonomy" id="670079"/>
    <lineage>
        <taxon>Bacteria</taxon>
        <taxon>Bacillati</taxon>
        <taxon>Actinomycetota</taxon>
        <taxon>Actinomycetes</taxon>
        <taxon>Micrococcales</taxon>
        <taxon>Micrococcaceae</taxon>
        <taxon>Paeniglutamicibacter</taxon>
    </lineage>
</organism>
<dbReference type="InterPro" id="IPR016024">
    <property type="entry name" value="ARM-type_fold"/>
</dbReference>
<dbReference type="InterPro" id="IPR011989">
    <property type="entry name" value="ARM-like"/>
</dbReference>
<dbReference type="Pfam" id="PF13646">
    <property type="entry name" value="HEAT_2"/>
    <property type="match status" value="1"/>
</dbReference>
<evidence type="ECO:0000313" key="2">
    <source>
        <dbReference type="EMBL" id="MBB2994535.1"/>
    </source>
</evidence>
<dbReference type="Gene3D" id="3.40.50.2000">
    <property type="entry name" value="Glycogen Phosphorylase B"/>
    <property type="match status" value="2"/>
</dbReference>
<evidence type="ECO:0000256" key="1">
    <source>
        <dbReference type="ARBA" id="ARBA00021292"/>
    </source>
</evidence>
<dbReference type="PANTHER" id="PTHR45947">
    <property type="entry name" value="SULFOQUINOVOSYL TRANSFERASE SQD2"/>
    <property type="match status" value="1"/>
</dbReference>
<keyword evidence="2" id="KW-0808">Transferase</keyword>
<dbReference type="PANTHER" id="PTHR45947:SF3">
    <property type="entry name" value="SULFOQUINOVOSYL TRANSFERASE SQD2"/>
    <property type="match status" value="1"/>
</dbReference>
<dbReference type="Proteomes" id="UP000523000">
    <property type="component" value="Unassembled WGS sequence"/>
</dbReference>
<dbReference type="SUPFAM" id="SSF53756">
    <property type="entry name" value="UDP-Glycosyltransferase/glycogen phosphorylase"/>
    <property type="match status" value="1"/>
</dbReference>
<dbReference type="SUPFAM" id="SSF48371">
    <property type="entry name" value="ARM repeat"/>
    <property type="match status" value="1"/>
</dbReference>
<name>A0A839QJ16_9MICC</name>
<dbReference type="InterPro" id="IPR050194">
    <property type="entry name" value="Glycosyltransferase_grp1"/>
</dbReference>
<evidence type="ECO:0000313" key="3">
    <source>
        <dbReference type="Proteomes" id="UP000523000"/>
    </source>
</evidence>
<dbReference type="Gene3D" id="1.25.10.10">
    <property type="entry name" value="Leucine-rich Repeat Variant"/>
    <property type="match status" value="1"/>
</dbReference>
<protein>
    <recommendedName>
        <fullName evidence="1">D-inositol 3-phosphate glycosyltransferase</fullName>
    </recommendedName>
</protein>
<dbReference type="EMBL" id="JACHVS010000001">
    <property type="protein sequence ID" value="MBB2994535.1"/>
    <property type="molecule type" value="Genomic_DNA"/>
</dbReference>
<dbReference type="GO" id="GO:0016757">
    <property type="term" value="F:glycosyltransferase activity"/>
    <property type="evidence" value="ECO:0007669"/>
    <property type="project" value="TreeGrafter"/>
</dbReference>
<dbReference type="Pfam" id="PF13692">
    <property type="entry name" value="Glyco_trans_1_4"/>
    <property type="match status" value="1"/>
</dbReference>
<reference evidence="2 3" key="1">
    <citation type="submission" date="2020-08" db="EMBL/GenBank/DDBJ databases">
        <title>Sequencing the genomes of 1000 actinobacteria strains.</title>
        <authorList>
            <person name="Klenk H.-P."/>
        </authorList>
    </citation>
    <scope>NUCLEOTIDE SEQUENCE [LARGE SCALE GENOMIC DNA]</scope>
    <source>
        <strain evidence="2 3">DSM 22826</strain>
    </source>
</reference>
<gene>
    <name evidence="2" type="ORF">E9229_000726</name>
</gene>
<proteinExistence type="predicted"/>
<sequence length="735" mass="78124">MKIQHCLDAVKNADRLIDALRLAEELAFEASRDAGTRNIRLLRSAIGSEDQLVAIAATHALAQVLDEEADAVLSELLSSDRVFLREHAVWAHASRSPRPESIGRIIGFVATGGFAGMLAQRTLEVWASSASELVTAGLEGSLIGVMDPESRYRLVETLGLVDHAAATTALMRLAKDSGEDVSVRVAAVAALGQRPGNSAVSGLLATLTDAGGILSEVAHLSLLDLLVRDTPGDDSLPEIPEPGLTIAQLFLHADIDADLSLSGSGDNGGIATLLVRLGDALVSGGTDAAAARLEAPRSAGVSRVLTLSRGSLEEAGQCLSLLANSNEGHLYGRIPLLQDPLPAAHAWPVLVAVRRGISRILKSAGRVDALHLRMADVGSMAAFDVAKALDIPVVFTVAPDPHAVINSMDLSGHLNRTNFGEVDQDEHFWFRARLVQRLASNAAHTVFFPRPNLTADMKQLVGIDLERAPERHTIVPEGIDVAAIDAAVIEAQSLASGGPATTPLLDLQSLLENLPAERRGLPLLISVGRFHRVKGMASIVEAWAQGELRDRANLLLIGGNLKDPSEAELEQLDRIEQVVPVDGRARAGLLLAGHRPNGTVARWVAAVRTGIPGFAAPRGIYVCGSIKEEFGIALLEAMATGLLVVAPNGGGPATYVEQGRTGFLTRTWDIEMLRMAIIDALTLSETETSDERAAHSRSIVQSDFTIDAMAQALTGVYSEVYRDDLDLRRELISVL</sequence>
<dbReference type="InterPro" id="IPR004155">
    <property type="entry name" value="PBS_lyase_HEAT"/>
</dbReference>